<dbReference type="AlphaFoldDB" id="A0A7U2F9C4"/>
<dbReference type="Proteomes" id="UP000663193">
    <property type="component" value="Chromosome 10"/>
</dbReference>
<proteinExistence type="predicted"/>
<evidence type="ECO:0000313" key="2">
    <source>
        <dbReference type="Proteomes" id="UP000663193"/>
    </source>
</evidence>
<protein>
    <submittedName>
        <fullName evidence="1">Uncharacterized protein</fullName>
    </submittedName>
</protein>
<keyword evidence="2" id="KW-1185">Reference proteome</keyword>
<dbReference type="EMBL" id="CP069032">
    <property type="protein sequence ID" value="QRD00039.1"/>
    <property type="molecule type" value="Genomic_DNA"/>
</dbReference>
<evidence type="ECO:0000313" key="1">
    <source>
        <dbReference type="EMBL" id="QRD00039.1"/>
    </source>
</evidence>
<accession>A0A7U2F9C4</accession>
<dbReference type="VEuPathDB" id="FungiDB:JI435_414450"/>
<organism evidence="1 2">
    <name type="scientific">Phaeosphaeria nodorum (strain SN15 / ATCC MYA-4574 / FGSC 10173)</name>
    <name type="common">Glume blotch fungus</name>
    <name type="synonym">Parastagonospora nodorum</name>
    <dbReference type="NCBI Taxonomy" id="321614"/>
    <lineage>
        <taxon>Eukaryota</taxon>
        <taxon>Fungi</taxon>
        <taxon>Dikarya</taxon>
        <taxon>Ascomycota</taxon>
        <taxon>Pezizomycotina</taxon>
        <taxon>Dothideomycetes</taxon>
        <taxon>Pleosporomycetidae</taxon>
        <taxon>Pleosporales</taxon>
        <taxon>Pleosporineae</taxon>
        <taxon>Phaeosphaeriaceae</taxon>
        <taxon>Parastagonospora</taxon>
    </lineage>
</organism>
<name>A0A7U2F9C4_PHANO</name>
<gene>
    <name evidence="1" type="ORF">JI435_414450</name>
</gene>
<reference evidence="2" key="1">
    <citation type="journal article" date="2021" name="BMC Genomics">
        <title>Chromosome-level genome assembly and manually-curated proteome of model necrotroph Parastagonospora nodorum Sn15 reveals a genome-wide trove of candidate effector homologs, and redundancy of virulence-related functions within an accessory chromosome.</title>
        <authorList>
            <person name="Bertazzoni S."/>
            <person name="Jones D.A.B."/>
            <person name="Phan H.T."/>
            <person name="Tan K.-C."/>
            <person name="Hane J.K."/>
        </authorList>
    </citation>
    <scope>NUCLEOTIDE SEQUENCE [LARGE SCALE GENOMIC DNA]</scope>
    <source>
        <strain evidence="2">SN15 / ATCC MYA-4574 / FGSC 10173)</strain>
    </source>
</reference>
<sequence length="84" mass="9440">MSHPKVVFVIKPPGYGVRCKVFDVGVRRFSLPSHELRRVGSARPRVACAISNFDPLRPLFSSHESEAAISGKHMHHTIEELPCY</sequence>